<accession>A0A6J7WBC4</accession>
<evidence type="ECO:0000313" key="2">
    <source>
        <dbReference type="EMBL" id="CAB5194888.1"/>
    </source>
</evidence>
<evidence type="ECO:0000256" key="1">
    <source>
        <dbReference type="SAM" id="MobiDB-lite"/>
    </source>
</evidence>
<dbReference type="SUPFAM" id="SSF101967">
    <property type="entry name" value="Adhesin YadA, collagen-binding domain"/>
    <property type="match status" value="1"/>
</dbReference>
<proteinExistence type="predicted"/>
<feature type="region of interest" description="Disordered" evidence="1">
    <location>
        <begin position="1"/>
        <end position="20"/>
    </location>
</feature>
<dbReference type="InterPro" id="IPR011049">
    <property type="entry name" value="Serralysin-like_metalloprot_C"/>
</dbReference>
<name>A0A6J7WBC4_9CAUD</name>
<organism evidence="2">
    <name type="scientific">uncultured Caudovirales phage</name>
    <dbReference type="NCBI Taxonomy" id="2100421"/>
    <lineage>
        <taxon>Viruses</taxon>
        <taxon>Duplodnaviria</taxon>
        <taxon>Heunggongvirae</taxon>
        <taxon>Uroviricota</taxon>
        <taxon>Caudoviricetes</taxon>
        <taxon>Peduoviridae</taxon>
        <taxon>Maltschvirus</taxon>
        <taxon>Maltschvirus maltsch</taxon>
    </lineage>
</organism>
<reference evidence="2" key="1">
    <citation type="submission" date="2020-05" db="EMBL/GenBank/DDBJ databases">
        <authorList>
            <person name="Chiriac C."/>
            <person name="Salcher M."/>
            <person name="Ghai R."/>
            <person name="Kavagutti S V."/>
        </authorList>
    </citation>
    <scope>NUCLEOTIDE SEQUENCE</scope>
</reference>
<gene>
    <name evidence="2" type="ORF">UFOVP169_41</name>
</gene>
<dbReference type="EMBL" id="LR798219">
    <property type="protein sequence ID" value="CAB5194888.1"/>
    <property type="molecule type" value="Genomic_DNA"/>
</dbReference>
<sequence length="1211" mass="119194">MPNTDNEPQIPKNQSSITDSRTGLVSRDWYRFFLNLLNKANEGNNAGLGTVTSVSVSGGTTGLTTSGSPITTSGTITIAGTLDVDNGGTGATTSAAALSNLGAYPASNPNGYNSGTVTSVGATVPAFLSVSGSPVTTTGTLAITYSGTGLPVANGGTGATIASTARSNLSAAQSGANIDITSIALTTGTITTAPSGNDDIVNKFYADSLINGVNFHAACNYATTAALAANTYNNGSSGVGATLTAVAVGTLTVDGYTFVVGDVGKRILVKNEVTGANNGVYTLTQAGTALLPYILTRATDYDTSGTGSNEIDQGDLVLILAGTANANTSWVQQTALPITVGTTALVFVQFAAVQTYSAGTGLSLASNTFSIANTGTAGTYGSASVVPVFVTNAQGQVTSVTNTAIAIAGSAVTGNITGNAANVTGTVAVANGGTGLTTTPANGALDIGNGTGFTRTTLTPSTGITVTNASGSITIANSLPMTYPGAGIPNSTGTAWGTSYTTTGSGTVVALATSPSFTTPILGTPTSGNFSTGTFTWPTFNQNTTGTASNVTGTVAVANGGTGLTTAPTNGQIDIGSTGVGFVRTTLTAGSGISVTNAAGSVTITNTSPSSGGTVTSVTGTAPVSVATGTTTPVISLAASYGDTQNPYASKTANYVLAAPNGAAGVPTFRAIVAADIPTLNQNTTGSAATLTTGRTISISGDLTYTSPSFDGSANVTAAGTLATVNATVGSFTNASLTVNGKGLVTAVSSGTAPVTSVTGTAPVVSSGGATPAISLAASYGDTQNPYASKTAKFVLAAPNAAAGVPTFRAIVASDIPTLNQNTTGTASNVTGTVAIANGGTGQTTAVAAFDALSPATTKGDLIVSNGTDNVRQAVGTDTYVLIADSTQTSGVKWGPVSVVYFTSSESTAAPNATVPVDALTVANASANVDVVLAAKGTGATLAQIPDSLTSGGNKRGTYATDWQKSRSSASYVASGIYSTVSGGADNRTTGDYGVAVGGLANATTGNYSISGGRSCTASGTYSIAMGYSNSTPTAGSGNVALGYNTTCSGSYGLTAGYNADARVRYSVFAMSSAAIASTQPTQTTIQTVGKETTTATPATLTTLSSGTTYFYQNRMDINSAYAFKIMVVANVTGGGNTKAWELTGCIKRGASGAPTIVGAVTKTIIAADTGTSAWDVSVVIDTDAFSVQATGAAATTIRWAASIYCSEVQF</sequence>
<protein>
    <submittedName>
        <fullName evidence="2">Uncharacterized protein</fullName>
    </submittedName>
</protein>